<accession>A0A291W3M9</accession>
<keyword evidence="2" id="KW-0614">Plasmid</keyword>
<evidence type="ECO:0000313" key="2">
    <source>
        <dbReference type="EMBL" id="ATM24527.1"/>
    </source>
</evidence>
<sequence>MAVQNYRRLGHVHDEFPHVQRRSRRGEARRNNRRQTSRLVKRWEERVWKRELLETTP</sequence>
<evidence type="ECO:0000313" key="3">
    <source>
        <dbReference type="Proteomes" id="UP000195880"/>
    </source>
</evidence>
<proteinExistence type="predicted"/>
<geneLocation type="plasmid" evidence="3">
    <name>pmdjk44.1</name>
</geneLocation>
<dbReference type="EMBL" id="CP023976">
    <property type="protein sequence ID" value="ATM24527.1"/>
    <property type="molecule type" value="Genomic_DNA"/>
</dbReference>
<evidence type="ECO:0000256" key="1">
    <source>
        <dbReference type="SAM" id="MobiDB-lite"/>
    </source>
</evidence>
<reference evidence="2 3" key="1">
    <citation type="submission" date="2017-10" db="EMBL/GenBank/DDBJ databases">
        <title>Streptomyces alboflavus Genome sequencing and assembly.</title>
        <authorList>
            <person name="Wang Y."/>
            <person name="Du B."/>
            <person name="Ding Y."/>
            <person name="Liu H."/>
            <person name="Hou Q."/>
            <person name="Liu K."/>
            <person name="Wang C."/>
            <person name="Yao L."/>
        </authorList>
    </citation>
    <scope>NUCLEOTIDE SEQUENCE [LARGE SCALE GENOMIC DNA]</scope>
    <source>
        <strain evidence="2 3">MDJK44</strain>
        <plasmid evidence="3">Plasmid pmdjk44.1</plasmid>
    </source>
</reference>
<dbReference type="KEGG" id="salf:SMD44_p10028"/>
<dbReference type="AlphaFoldDB" id="A0A291W3M9"/>
<keyword evidence="3" id="KW-1185">Reference proteome</keyword>
<feature type="region of interest" description="Disordered" evidence="1">
    <location>
        <begin position="1"/>
        <end position="36"/>
    </location>
</feature>
<gene>
    <name evidence="2" type="ORF">SMD44_p10028</name>
</gene>
<dbReference type="Proteomes" id="UP000195880">
    <property type="component" value="Plasmid pMDJK44.1"/>
</dbReference>
<protein>
    <submittedName>
        <fullName evidence="2">Uncharacterized protein</fullName>
    </submittedName>
</protein>
<organism evidence="2 3">
    <name type="scientific">Streptomyces alboflavus</name>
    <dbReference type="NCBI Taxonomy" id="67267"/>
    <lineage>
        <taxon>Bacteria</taxon>
        <taxon>Bacillati</taxon>
        <taxon>Actinomycetota</taxon>
        <taxon>Actinomycetes</taxon>
        <taxon>Kitasatosporales</taxon>
        <taxon>Streptomycetaceae</taxon>
        <taxon>Streptomyces</taxon>
    </lineage>
</organism>
<dbReference type="RefSeq" id="WP_159399784.1">
    <property type="nucleotide sequence ID" value="NZ_CP023976.1"/>
</dbReference>
<name>A0A291W3M9_9ACTN</name>